<accession>A0A4C1STD5</accession>
<gene>
    <name evidence="1" type="ORF">EVAR_76686_1</name>
</gene>
<dbReference type="EMBL" id="BGZK01000017">
    <property type="protein sequence ID" value="GBP05215.1"/>
    <property type="molecule type" value="Genomic_DNA"/>
</dbReference>
<dbReference type="AlphaFoldDB" id="A0A4C1STD5"/>
<evidence type="ECO:0000313" key="1">
    <source>
        <dbReference type="EMBL" id="GBP05215.1"/>
    </source>
</evidence>
<keyword evidence="2" id="KW-1185">Reference proteome</keyword>
<evidence type="ECO:0000313" key="2">
    <source>
        <dbReference type="Proteomes" id="UP000299102"/>
    </source>
</evidence>
<organism evidence="1 2">
    <name type="scientific">Eumeta variegata</name>
    <name type="common">Bagworm moth</name>
    <name type="synonym">Eumeta japonica</name>
    <dbReference type="NCBI Taxonomy" id="151549"/>
    <lineage>
        <taxon>Eukaryota</taxon>
        <taxon>Metazoa</taxon>
        <taxon>Ecdysozoa</taxon>
        <taxon>Arthropoda</taxon>
        <taxon>Hexapoda</taxon>
        <taxon>Insecta</taxon>
        <taxon>Pterygota</taxon>
        <taxon>Neoptera</taxon>
        <taxon>Endopterygota</taxon>
        <taxon>Lepidoptera</taxon>
        <taxon>Glossata</taxon>
        <taxon>Ditrysia</taxon>
        <taxon>Tineoidea</taxon>
        <taxon>Psychidae</taxon>
        <taxon>Oiketicinae</taxon>
        <taxon>Eumeta</taxon>
    </lineage>
</organism>
<protein>
    <submittedName>
        <fullName evidence="1">Uncharacterized protein</fullName>
    </submittedName>
</protein>
<sequence length="110" mass="12264">MRLSQRPSFRGFPVGLSVSARSLVDVGVVAMRFAVGACSDRPGTGMKSHSETSILSVTEDYLLSVFGKWPVRETYSTSHVYVPTRELEANPLKLQNSRHIRRAQDAAERR</sequence>
<proteinExistence type="predicted"/>
<comment type="caution">
    <text evidence="1">The sequence shown here is derived from an EMBL/GenBank/DDBJ whole genome shotgun (WGS) entry which is preliminary data.</text>
</comment>
<reference evidence="1 2" key="1">
    <citation type="journal article" date="2019" name="Commun. Biol.">
        <title>The bagworm genome reveals a unique fibroin gene that provides high tensile strength.</title>
        <authorList>
            <person name="Kono N."/>
            <person name="Nakamura H."/>
            <person name="Ohtoshi R."/>
            <person name="Tomita M."/>
            <person name="Numata K."/>
            <person name="Arakawa K."/>
        </authorList>
    </citation>
    <scope>NUCLEOTIDE SEQUENCE [LARGE SCALE GENOMIC DNA]</scope>
</reference>
<dbReference type="Proteomes" id="UP000299102">
    <property type="component" value="Unassembled WGS sequence"/>
</dbReference>
<name>A0A4C1STD5_EUMVA</name>